<comment type="caution">
    <text evidence="5">The sequence shown here is derived from an EMBL/GenBank/DDBJ whole genome shotgun (WGS) entry which is preliminary data.</text>
</comment>
<dbReference type="InterPro" id="IPR024072">
    <property type="entry name" value="DHFR-like_dom_sf"/>
</dbReference>
<evidence type="ECO:0000313" key="6">
    <source>
        <dbReference type="Proteomes" id="UP001500621"/>
    </source>
</evidence>
<organism evidence="5 6">
    <name type="scientific">Nocardioides nanhaiensis</name>
    <dbReference type="NCBI Taxonomy" id="1476871"/>
    <lineage>
        <taxon>Bacteria</taxon>
        <taxon>Bacillati</taxon>
        <taxon>Actinomycetota</taxon>
        <taxon>Actinomycetes</taxon>
        <taxon>Propionibacteriales</taxon>
        <taxon>Nocardioidaceae</taxon>
        <taxon>Nocardioides</taxon>
    </lineage>
</organism>
<dbReference type="SUPFAM" id="SSF53597">
    <property type="entry name" value="Dihydrofolate reductase-like"/>
    <property type="match status" value="1"/>
</dbReference>
<evidence type="ECO:0000256" key="3">
    <source>
        <dbReference type="ARBA" id="ARBA00023002"/>
    </source>
</evidence>
<keyword evidence="3" id="KW-0560">Oxidoreductase</keyword>
<sequence>MRVLMGAERSTTAGELDDEDLAALYAPPQDSWLRVNMVSTVDGAGAGADSRSGSINNDADHRVFATLRAQADAVVVGAGTARDEGYGTLEVPLVLVSRRGQVPEQLRDAEPGAVWLATCESAEHLDAARATLGEEHVLVLGSDEVDLARLRAELESRGLRRLLGEGGPHLLRDLLAAGVVDELCCTVVPRLLAGDQTRIVTGEPLDVDLELALLLEDAGTLLGRWFVVPSR</sequence>
<evidence type="ECO:0000256" key="1">
    <source>
        <dbReference type="ARBA" id="ARBA00005104"/>
    </source>
</evidence>
<reference evidence="6" key="1">
    <citation type="journal article" date="2019" name="Int. J. Syst. Evol. Microbiol.">
        <title>The Global Catalogue of Microorganisms (GCM) 10K type strain sequencing project: providing services to taxonomists for standard genome sequencing and annotation.</title>
        <authorList>
            <consortium name="The Broad Institute Genomics Platform"/>
            <consortium name="The Broad Institute Genome Sequencing Center for Infectious Disease"/>
            <person name="Wu L."/>
            <person name="Ma J."/>
        </authorList>
    </citation>
    <scope>NUCLEOTIDE SEQUENCE [LARGE SCALE GENOMIC DNA]</scope>
    <source>
        <strain evidence="6">JCM 18127</strain>
    </source>
</reference>
<feature type="domain" description="Bacterial bifunctional deaminase-reductase C-terminal" evidence="4">
    <location>
        <begin position="32"/>
        <end position="212"/>
    </location>
</feature>
<dbReference type="Proteomes" id="UP001500621">
    <property type="component" value="Unassembled WGS sequence"/>
</dbReference>
<dbReference type="EMBL" id="BAABIM010000001">
    <property type="protein sequence ID" value="GAA4673180.1"/>
    <property type="molecule type" value="Genomic_DNA"/>
</dbReference>
<proteinExistence type="predicted"/>
<dbReference type="InterPro" id="IPR002734">
    <property type="entry name" value="RibDG_C"/>
</dbReference>
<protein>
    <submittedName>
        <fullName evidence="5">Pyrimidine reductase family protein</fullName>
    </submittedName>
</protein>
<evidence type="ECO:0000256" key="2">
    <source>
        <dbReference type="ARBA" id="ARBA00022857"/>
    </source>
</evidence>
<keyword evidence="6" id="KW-1185">Reference proteome</keyword>
<keyword evidence="2" id="KW-0521">NADP</keyword>
<comment type="pathway">
    <text evidence="1">Cofactor biosynthesis; riboflavin biosynthesis.</text>
</comment>
<accession>A0ABP8VVN8</accession>
<dbReference type="InterPro" id="IPR050765">
    <property type="entry name" value="Riboflavin_Biosynth_HTPR"/>
</dbReference>
<dbReference type="Pfam" id="PF01872">
    <property type="entry name" value="RibD_C"/>
    <property type="match status" value="1"/>
</dbReference>
<name>A0ABP8VVN8_9ACTN</name>
<evidence type="ECO:0000313" key="5">
    <source>
        <dbReference type="EMBL" id="GAA4673180.1"/>
    </source>
</evidence>
<gene>
    <name evidence="5" type="ORF">GCM10023226_07690</name>
</gene>
<dbReference type="Gene3D" id="3.40.430.10">
    <property type="entry name" value="Dihydrofolate Reductase, subunit A"/>
    <property type="match status" value="1"/>
</dbReference>
<dbReference type="PANTHER" id="PTHR38011:SF7">
    <property type="entry name" value="2,5-DIAMINO-6-RIBOSYLAMINO-4(3H)-PYRIMIDINONE 5'-PHOSPHATE REDUCTASE"/>
    <property type="match status" value="1"/>
</dbReference>
<evidence type="ECO:0000259" key="4">
    <source>
        <dbReference type="Pfam" id="PF01872"/>
    </source>
</evidence>
<dbReference type="RefSeq" id="WP_345262814.1">
    <property type="nucleotide sequence ID" value="NZ_BAABIM010000001.1"/>
</dbReference>
<dbReference type="PANTHER" id="PTHR38011">
    <property type="entry name" value="DIHYDROFOLATE REDUCTASE FAMILY PROTEIN (AFU_ORTHOLOGUE AFUA_8G06820)"/>
    <property type="match status" value="1"/>
</dbReference>